<organism evidence="1 2">
    <name type="scientific">Trifolium pratense</name>
    <name type="common">Red clover</name>
    <dbReference type="NCBI Taxonomy" id="57577"/>
    <lineage>
        <taxon>Eukaryota</taxon>
        <taxon>Viridiplantae</taxon>
        <taxon>Streptophyta</taxon>
        <taxon>Embryophyta</taxon>
        <taxon>Tracheophyta</taxon>
        <taxon>Spermatophyta</taxon>
        <taxon>Magnoliopsida</taxon>
        <taxon>eudicotyledons</taxon>
        <taxon>Gunneridae</taxon>
        <taxon>Pentapetalae</taxon>
        <taxon>rosids</taxon>
        <taxon>fabids</taxon>
        <taxon>Fabales</taxon>
        <taxon>Fabaceae</taxon>
        <taxon>Papilionoideae</taxon>
        <taxon>50 kb inversion clade</taxon>
        <taxon>NPAAA clade</taxon>
        <taxon>Hologalegina</taxon>
        <taxon>IRL clade</taxon>
        <taxon>Trifolieae</taxon>
        <taxon>Trifolium</taxon>
    </lineage>
</organism>
<evidence type="ECO:0000313" key="1">
    <source>
        <dbReference type="EMBL" id="CAJ2630765.1"/>
    </source>
</evidence>
<accession>A0ACB0IFP6</accession>
<gene>
    <name evidence="1" type="ORF">MILVUS5_LOCUS2485</name>
</gene>
<protein>
    <submittedName>
        <fullName evidence="1">Uncharacterized protein</fullName>
    </submittedName>
</protein>
<name>A0ACB0IFP6_TRIPR</name>
<comment type="caution">
    <text evidence="1">The sequence shown here is derived from an EMBL/GenBank/DDBJ whole genome shotgun (WGS) entry which is preliminary data.</text>
</comment>
<evidence type="ECO:0000313" key="2">
    <source>
        <dbReference type="Proteomes" id="UP001177021"/>
    </source>
</evidence>
<dbReference type="EMBL" id="CASHSV030000001">
    <property type="protein sequence ID" value="CAJ2630765.1"/>
    <property type="molecule type" value="Genomic_DNA"/>
</dbReference>
<dbReference type="Proteomes" id="UP001177021">
    <property type="component" value="Unassembled WGS sequence"/>
</dbReference>
<proteinExistence type="predicted"/>
<reference evidence="1" key="1">
    <citation type="submission" date="2023-10" db="EMBL/GenBank/DDBJ databases">
        <authorList>
            <person name="Rodriguez Cubillos JULIANA M."/>
            <person name="De Vega J."/>
        </authorList>
    </citation>
    <scope>NUCLEOTIDE SEQUENCE</scope>
</reference>
<keyword evidence="2" id="KW-1185">Reference proteome</keyword>
<sequence length="301" mass="34839">MTITRKLLTPTFKCAKQKRKVPDLNLDFDANSDNSTSSQSESEDNYMDYSTASSSDEEDQHPTNNDNNVQDEGYSDIGDPNWDCNACGAAMWYQERKGKSTDTTTPHFQMCSNNGKFQLPLLIEPPDVLRQLLFDQNSAESKKFQQNIRIYNSMFAFTSPGMKIDNTFKKVEGHQLYGSKDKHVTEWEVCYLYLDSHQSLHNFIFMTLTMRSITECRASALPMTSPQTVQKLKEIQRGLEWHVIDWKKITPTILDLSFFLKELLMEEYTINQLFLKFQHQLSVMLIMQAAEILFWKGNLST</sequence>